<feature type="transmembrane region" description="Helical" evidence="2">
    <location>
        <begin position="246"/>
        <end position="267"/>
    </location>
</feature>
<organism evidence="3 4">
    <name type="scientific">Aerococcus christensenii</name>
    <dbReference type="NCBI Taxonomy" id="87541"/>
    <lineage>
        <taxon>Bacteria</taxon>
        <taxon>Bacillati</taxon>
        <taxon>Bacillota</taxon>
        <taxon>Bacilli</taxon>
        <taxon>Lactobacillales</taxon>
        <taxon>Aerococcaceae</taxon>
        <taxon>Aerococcus</taxon>
    </lineage>
</organism>
<keyword evidence="2" id="KW-0812">Transmembrane</keyword>
<proteinExistence type="predicted"/>
<feature type="region of interest" description="Disordered" evidence="1">
    <location>
        <begin position="34"/>
        <end position="53"/>
    </location>
</feature>
<sequence length="268" mass="30773">MKGANISMFSCPNCHFPSKGEKFVCPNCGSDLQTGKQGSESQTISHPKENTDSKNRQMLAKEKHFIHRMKRYMAYLIFCLKHPLSNLKKDVPESYLYWKISLLLLVIFNTLTVTLFLKQSLSYYEWFARISLLPSLKVAFLPLLFSLRTLIFLALAFPLLPLLMAGIRFYSRKGKWQINDQMNQFFGSISLSIFLSFIAMILAFSAPILFLLVIICLLVIEIITLIVAVSFFYFKENLNLSPLNTYSLILLTCIIYICCLIILGILIY</sequence>
<dbReference type="Proteomes" id="UP000070422">
    <property type="component" value="Unassembled WGS sequence"/>
</dbReference>
<feature type="transmembrane region" description="Helical" evidence="2">
    <location>
        <begin position="208"/>
        <end position="234"/>
    </location>
</feature>
<evidence type="ECO:0000313" key="3">
    <source>
        <dbReference type="EMBL" id="KXB33112.1"/>
    </source>
</evidence>
<evidence type="ECO:0000313" key="4">
    <source>
        <dbReference type="Proteomes" id="UP000070422"/>
    </source>
</evidence>
<feature type="transmembrane region" description="Helical" evidence="2">
    <location>
        <begin position="182"/>
        <end position="202"/>
    </location>
</feature>
<gene>
    <name evidence="3" type="ORF">HMPREF3187_01754</name>
</gene>
<feature type="transmembrane region" description="Helical" evidence="2">
    <location>
        <begin position="151"/>
        <end position="170"/>
    </location>
</feature>
<dbReference type="AlphaFoldDB" id="A0A133XQ97"/>
<keyword evidence="2" id="KW-1133">Transmembrane helix</keyword>
<evidence type="ECO:0000256" key="2">
    <source>
        <dbReference type="SAM" id="Phobius"/>
    </source>
</evidence>
<feature type="compositionally biased region" description="Polar residues" evidence="1">
    <location>
        <begin position="34"/>
        <end position="45"/>
    </location>
</feature>
<dbReference type="EMBL" id="LSCQ01000103">
    <property type="protein sequence ID" value="KXB33112.1"/>
    <property type="molecule type" value="Genomic_DNA"/>
</dbReference>
<keyword evidence="2" id="KW-0472">Membrane</keyword>
<dbReference type="PATRIC" id="fig|87541.4.peg.1734"/>
<feature type="transmembrane region" description="Helical" evidence="2">
    <location>
        <begin position="96"/>
        <end position="117"/>
    </location>
</feature>
<protein>
    <submittedName>
        <fullName evidence="3">Uncharacterized protein</fullName>
    </submittedName>
</protein>
<comment type="caution">
    <text evidence="3">The sequence shown here is derived from an EMBL/GenBank/DDBJ whole genome shotgun (WGS) entry which is preliminary data.</text>
</comment>
<accession>A0A133XQ97</accession>
<name>A0A133XQ97_9LACT</name>
<reference evidence="3 4" key="1">
    <citation type="submission" date="2016-01" db="EMBL/GenBank/DDBJ databases">
        <authorList>
            <person name="Oliw E.H."/>
        </authorList>
    </citation>
    <scope>NUCLEOTIDE SEQUENCE [LARGE SCALE GENOMIC DNA]</scope>
    <source>
        <strain evidence="3 4">KA00635</strain>
    </source>
</reference>
<evidence type="ECO:0000256" key="1">
    <source>
        <dbReference type="SAM" id="MobiDB-lite"/>
    </source>
</evidence>